<evidence type="ECO:0000256" key="1">
    <source>
        <dbReference type="ARBA" id="ARBA00023015"/>
    </source>
</evidence>
<dbReference type="HOGENOM" id="CLU_1448962_0_0_1"/>
<evidence type="ECO:0000259" key="4">
    <source>
        <dbReference type="PROSITE" id="PS51843"/>
    </source>
</evidence>
<dbReference type="GO" id="GO:0005634">
    <property type="term" value="C:nucleus"/>
    <property type="evidence" value="ECO:0000318"/>
    <property type="project" value="GO_Central"/>
</dbReference>
<gene>
    <name evidence="5" type="ORF">CBG26862</name>
    <name evidence="5" type="ORF">CBG_26862</name>
</gene>
<dbReference type="CTD" id="68918326"/>
<keyword evidence="3" id="KW-0675">Receptor</keyword>
<dbReference type="PANTHER" id="PTHR46011:SF3">
    <property type="entry name" value="NR LBD DOMAIN-CONTAINING PROTEIN-RELATED"/>
    <property type="match status" value="1"/>
</dbReference>
<name>B6II62_CAEBR</name>
<feature type="domain" description="NR LBD" evidence="4">
    <location>
        <begin position="1"/>
        <end position="171"/>
    </location>
</feature>
<evidence type="ECO:0000256" key="2">
    <source>
        <dbReference type="ARBA" id="ARBA00023163"/>
    </source>
</evidence>
<dbReference type="GO" id="GO:0006357">
    <property type="term" value="P:regulation of transcription by RNA polymerase II"/>
    <property type="evidence" value="ECO:0000318"/>
    <property type="project" value="GO_Central"/>
</dbReference>
<dbReference type="InterPro" id="IPR035500">
    <property type="entry name" value="NHR-like_dom_sf"/>
</dbReference>
<keyword evidence="1" id="KW-0805">Transcription regulation</keyword>
<dbReference type="PROSITE" id="PS51843">
    <property type="entry name" value="NR_LBD"/>
    <property type="match status" value="1"/>
</dbReference>
<sequence>MAFNIEILLKRNFLLKFFLLDSGFIPKGNYELNLPNKNYMTFENINYFYSHENLGNPENAVSLVTDFGKAQIDIQEFLFLTALLYWDYGIQGQSQENVNTCKIMRSRIMKELSEYEMKKETQMDSSLRVGEVLLLLNTIQRAIYLIEESRDISIVYNIYGLHYSMYDIMSV</sequence>
<dbReference type="InterPro" id="IPR000536">
    <property type="entry name" value="Nucl_hrmn_rcpt_lig-bd"/>
</dbReference>
<dbReference type="GeneID" id="68918326"/>
<dbReference type="RefSeq" id="XP_045099155.1">
    <property type="nucleotide sequence ID" value="XM_045236467.1"/>
</dbReference>
<keyword evidence="6" id="KW-1185">Reference proteome</keyword>
<dbReference type="InParanoid" id="B6II62"/>
<dbReference type="PANTHER" id="PTHR46011">
    <property type="entry name" value="NUCLEAR HORMONE RECEPTOR FAMILY MEMBER NHR-86-RELATED"/>
    <property type="match status" value="1"/>
</dbReference>
<dbReference type="Pfam" id="PF00104">
    <property type="entry name" value="Hormone_recep"/>
    <property type="match status" value="1"/>
</dbReference>
<evidence type="ECO:0000313" key="5">
    <source>
        <dbReference type="EMBL" id="CAR99592.1"/>
    </source>
</evidence>
<reference evidence="5 6" key="2">
    <citation type="journal article" date="2011" name="PLoS Genet.">
        <title>Caenorhabditis briggsae recombinant inbred line genotypes reveal inter-strain incompatibility and the evolution of recombination.</title>
        <authorList>
            <person name="Ross J.A."/>
            <person name="Koboldt D.C."/>
            <person name="Staisch J.E."/>
            <person name="Chamberlin H.M."/>
            <person name="Gupta B.P."/>
            <person name="Miller R.D."/>
            <person name="Baird S.E."/>
            <person name="Haag E.S."/>
        </authorList>
    </citation>
    <scope>NUCLEOTIDE SEQUENCE [LARGE SCALE GENOMIC DNA]</scope>
    <source>
        <strain evidence="5 6">AF16</strain>
    </source>
</reference>
<evidence type="ECO:0000256" key="3">
    <source>
        <dbReference type="ARBA" id="ARBA00023170"/>
    </source>
</evidence>
<keyword evidence="2" id="KW-0804">Transcription</keyword>
<dbReference type="GO" id="GO:0003700">
    <property type="term" value="F:DNA-binding transcription factor activity"/>
    <property type="evidence" value="ECO:0000318"/>
    <property type="project" value="GO_Central"/>
</dbReference>
<organism evidence="5 6">
    <name type="scientific">Caenorhabditis briggsae</name>
    <dbReference type="NCBI Taxonomy" id="6238"/>
    <lineage>
        <taxon>Eukaryota</taxon>
        <taxon>Metazoa</taxon>
        <taxon>Ecdysozoa</taxon>
        <taxon>Nematoda</taxon>
        <taxon>Chromadorea</taxon>
        <taxon>Rhabditida</taxon>
        <taxon>Rhabditina</taxon>
        <taxon>Rhabditomorpha</taxon>
        <taxon>Rhabditoidea</taxon>
        <taxon>Rhabditidae</taxon>
        <taxon>Peloderinae</taxon>
        <taxon>Caenorhabditis</taxon>
    </lineage>
</organism>
<dbReference type="Gene3D" id="1.10.565.10">
    <property type="entry name" value="Retinoid X Receptor"/>
    <property type="match status" value="1"/>
</dbReference>
<dbReference type="SUPFAM" id="SSF48508">
    <property type="entry name" value="Nuclear receptor ligand-binding domain"/>
    <property type="match status" value="1"/>
</dbReference>
<accession>B6II62</accession>
<evidence type="ECO:0000313" key="6">
    <source>
        <dbReference type="Proteomes" id="UP000008549"/>
    </source>
</evidence>
<dbReference type="AlphaFoldDB" id="B6II62"/>
<protein>
    <submittedName>
        <fullName evidence="5">Protein CBG26862</fullName>
    </submittedName>
</protein>
<dbReference type="EMBL" id="HE600908">
    <property type="protein sequence ID" value="CAR99592.1"/>
    <property type="molecule type" value="Genomic_DNA"/>
</dbReference>
<dbReference type="KEGG" id="cbr:CBG_26862"/>
<dbReference type="Proteomes" id="UP000008549">
    <property type="component" value="Unassembled WGS sequence"/>
</dbReference>
<dbReference type="eggNOG" id="KOG3575">
    <property type="taxonomic scope" value="Eukaryota"/>
</dbReference>
<reference evidence="5 6" key="1">
    <citation type="journal article" date="2003" name="PLoS Biol.">
        <title>The genome sequence of Caenorhabditis briggsae: a platform for comparative genomics.</title>
        <authorList>
            <person name="Stein L.D."/>
            <person name="Bao Z."/>
            <person name="Blasiar D."/>
            <person name="Blumenthal T."/>
            <person name="Brent M.R."/>
            <person name="Chen N."/>
            <person name="Chinwalla A."/>
            <person name="Clarke L."/>
            <person name="Clee C."/>
            <person name="Coghlan A."/>
            <person name="Coulson A."/>
            <person name="D'Eustachio P."/>
            <person name="Fitch D.H."/>
            <person name="Fulton L.A."/>
            <person name="Fulton R.E."/>
            <person name="Griffiths-Jones S."/>
            <person name="Harris T.W."/>
            <person name="Hillier L.W."/>
            <person name="Kamath R."/>
            <person name="Kuwabara P.E."/>
            <person name="Mardis E.R."/>
            <person name="Marra M.A."/>
            <person name="Miner T.L."/>
            <person name="Minx P."/>
            <person name="Mullikin J.C."/>
            <person name="Plumb R.W."/>
            <person name="Rogers J."/>
            <person name="Schein J.E."/>
            <person name="Sohrmann M."/>
            <person name="Spieth J."/>
            <person name="Stajich J.E."/>
            <person name="Wei C."/>
            <person name="Willey D."/>
            <person name="Wilson R.K."/>
            <person name="Durbin R."/>
            <person name="Waterston R.H."/>
        </authorList>
    </citation>
    <scope>NUCLEOTIDE SEQUENCE [LARGE SCALE GENOMIC DNA]</scope>
    <source>
        <strain evidence="5 6">AF16</strain>
    </source>
</reference>
<proteinExistence type="predicted"/>